<accession>A0A840FY07</accession>
<comment type="function">
    <text evidence="7">Responsible for the coupling of flagellin expression to flagellar assembly by preventing expression of the flagellin genes when a component of the middle class of proteins is defective. It negatively regulates flagellar genes by inhibiting the activity of FliA by directly binding to FliA.</text>
</comment>
<sequence>MKVERQLPSTGSYATSETRSRASSTAGKPAPGAAPDAGAVRLSGLAAQMSASTEGSPVNSAKIAEIRQAIAEGRFTINAEAIAGRLIDSARELVAAERRG</sequence>
<evidence type="ECO:0000313" key="12">
    <source>
        <dbReference type="Proteomes" id="UP000587070"/>
    </source>
</evidence>
<evidence type="ECO:0000259" key="10">
    <source>
        <dbReference type="Pfam" id="PF04316"/>
    </source>
</evidence>
<keyword evidence="11" id="KW-0966">Cell projection</keyword>
<comment type="similarity">
    <text evidence="1">Belongs to the FlgM family.</text>
</comment>
<evidence type="ECO:0000256" key="8">
    <source>
        <dbReference type="ARBA" id="ARBA00030117"/>
    </source>
</evidence>
<keyword evidence="11" id="KW-0969">Cilium</keyword>
<evidence type="ECO:0000256" key="7">
    <source>
        <dbReference type="ARBA" id="ARBA00024739"/>
    </source>
</evidence>
<keyword evidence="4" id="KW-1005">Bacterial flagellum biogenesis</keyword>
<gene>
    <name evidence="11" type="ORF">GGD90_001067</name>
</gene>
<dbReference type="OrthoDB" id="9181369at2"/>
<proteinExistence type="inferred from homology"/>
<dbReference type="GO" id="GO:0045892">
    <property type="term" value="P:negative regulation of DNA-templated transcription"/>
    <property type="evidence" value="ECO:0007669"/>
    <property type="project" value="InterPro"/>
</dbReference>
<evidence type="ECO:0000256" key="2">
    <source>
        <dbReference type="ARBA" id="ARBA00017823"/>
    </source>
</evidence>
<dbReference type="GO" id="GO:0044781">
    <property type="term" value="P:bacterial-type flagellum organization"/>
    <property type="evidence" value="ECO:0007669"/>
    <property type="project" value="UniProtKB-KW"/>
</dbReference>
<keyword evidence="11" id="KW-0282">Flagellum</keyword>
<dbReference type="SUPFAM" id="SSF101498">
    <property type="entry name" value="Anti-sigma factor FlgM"/>
    <property type="match status" value="1"/>
</dbReference>
<reference evidence="11 12" key="1">
    <citation type="submission" date="2020-08" db="EMBL/GenBank/DDBJ databases">
        <title>Genome sequencing of Purple Non-Sulfur Bacteria from various extreme environments.</title>
        <authorList>
            <person name="Mayer M."/>
        </authorList>
    </citation>
    <scope>NUCLEOTIDE SEQUENCE [LARGE SCALE GENOMIC DNA]</scope>
    <source>
        <strain evidence="11 12">2761</strain>
    </source>
</reference>
<comment type="caution">
    <text evidence="11">The sequence shown here is derived from an EMBL/GenBank/DDBJ whole genome shotgun (WGS) entry which is preliminary data.</text>
</comment>
<dbReference type="Proteomes" id="UP000587070">
    <property type="component" value="Unassembled WGS sequence"/>
</dbReference>
<dbReference type="NCBIfam" id="TIGR03824">
    <property type="entry name" value="FlgM_jcvi"/>
    <property type="match status" value="1"/>
</dbReference>
<dbReference type="InterPro" id="IPR031316">
    <property type="entry name" value="FlgM_C"/>
</dbReference>
<keyword evidence="5" id="KW-0805">Transcription regulation</keyword>
<keyword evidence="6" id="KW-0804">Transcription</keyword>
<keyword evidence="12" id="KW-1185">Reference proteome</keyword>
<dbReference type="Pfam" id="PF04316">
    <property type="entry name" value="FlgM"/>
    <property type="match status" value="1"/>
</dbReference>
<evidence type="ECO:0000256" key="4">
    <source>
        <dbReference type="ARBA" id="ARBA00022795"/>
    </source>
</evidence>
<keyword evidence="3" id="KW-0678">Repressor</keyword>
<evidence type="ECO:0000256" key="6">
    <source>
        <dbReference type="ARBA" id="ARBA00023163"/>
    </source>
</evidence>
<evidence type="ECO:0000256" key="3">
    <source>
        <dbReference type="ARBA" id="ARBA00022491"/>
    </source>
</evidence>
<dbReference type="AlphaFoldDB" id="A0A840FY07"/>
<evidence type="ECO:0000313" key="11">
    <source>
        <dbReference type="EMBL" id="MBB4246704.1"/>
    </source>
</evidence>
<organism evidence="11 12">
    <name type="scientific">Rhodocyclus tenuis</name>
    <name type="common">Rhodospirillum tenue</name>
    <dbReference type="NCBI Taxonomy" id="1066"/>
    <lineage>
        <taxon>Bacteria</taxon>
        <taxon>Pseudomonadati</taxon>
        <taxon>Pseudomonadota</taxon>
        <taxon>Betaproteobacteria</taxon>
        <taxon>Rhodocyclales</taxon>
        <taxon>Rhodocyclaceae</taxon>
        <taxon>Rhodocyclus</taxon>
    </lineage>
</organism>
<dbReference type="InterPro" id="IPR035890">
    <property type="entry name" value="Anti-sigma-28_factor_FlgM_sf"/>
</dbReference>
<feature type="region of interest" description="Disordered" evidence="9">
    <location>
        <begin position="1"/>
        <end position="39"/>
    </location>
</feature>
<dbReference type="RefSeq" id="WP_153115223.1">
    <property type="nucleotide sequence ID" value="NZ_JACIGE010000003.1"/>
</dbReference>
<protein>
    <recommendedName>
        <fullName evidence="2">Negative regulator of flagellin synthesis</fullName>
    </recommendedName>
    <alternativeName>
        <fullName evidence="8">Anti-sigma-28 factor</fullName>
    </alternativeName>
</protein>
<feature type="compositionally biased region" description="Low complexity" evidence="9">
    <location>
        <begin position="12"/>
        <end position="39"/>
    </location>
</feature>
<evidence type="ECO:0000256" key="9">
    <source>
        <dbReference type="SAM" id="MobiDB-lite"/>
    </source>
</evidence>
<dbReference type="EMBL" id="JACIGE010000003">
    <property type="protein sequence ID" value="MBB4246704.1"/>
    <property type="molecule type" value="Genomic_DNA"/>
</dbReference>
<dbReference type="InterPro" id="IPR007412">
    <property type="entry name" value="FlgM"/>
</dbReference>
<name>A0A840FY07_RHOTE</name>
<evidence type="ECO:0000256" key="1">
    <source>
        <dbReference type="ARBA" id="ARBA00005322"/>
    </source>
</evidence>
<evidence type="ECO:0000256" key="5">
    <source>
        <dbReference type="ARBA" id="ARBA00023015"/>
    </source>
</evidence>
<feature type="domain" description="Anti-sigma-28 factor FlgM C-terminal" evidence="10">
    <location>
        <begin position="40"/>
        <end position="88"/>
    </location>
</feature>